<evidence type="ECO:0000313" key="2">
    <source>
        <dbReference type="EMBL" id="KAF7386157.1"/>
    </source>
</evidence>
<name>A0A834JFF5_VESGE</name>
<keyword evidence="1" id="KW-0812">Transmembrane</keyword>
<keyword evidence="1" id="KW-0472">Membrane</keyword>
<feature type="transmembrane region" description="Helical" evidence="1">
    <location>
        <begin position="16"/>
        <end position="33"/>
    </location>
</feature>
<proteinExistence type="predicted"/>
<evidence type="ECO:0008006" key="4">
    <source>
        <dbReference type="Google" id="ProtNLM"/>
    </source>
</evidence>
<gene>
    <name evidence="2" type="ORF">HZH68_013289</name>
</gene>
<reference evidence="2" key="1">
    <citation type="journal article" date="2020" name="G3 (Bethesda)">
        <title>High-Quality Assemblies for Three Invasive Social Wasps from the &lt;i&gt;Vespula&lt;/i&gt; Genus.</title>
        <authorList>
            <person name="Harrop T.W.R."/>
            <person name="Guhlin J."/>
            <person name="McLaughlin G.M."/>
            <person name="Permina E."/>
            <person name="Stockwell P."/>
            <person name="Gilligan J."/>
            <person name="Le Lec M.F."/>
            <person name="Gruber M.A.M."/>
            <person name="Quinn O."/>
            <person name="Lovegrove M."/>
            <person name="Duncan E.J."/>
            <person name="Remnant E.J."/>
            <person name="Van Eeckhoven J."/>
            <person name="Graham B."/>
            <person name="Knapp R.A."/>
            <person name="Langford K.W."/>
            <person name="Kronenberg Z."/>
            <person name="Press M.O."/>
            <person name="Eacker S.M."/>
            <person name="Wilson-Rankin E.E."/>
            <person name="Purcell J."/>
            <person name="Lester P.J."/>
            <person name="Dearden P.K."/>
        </authorList>
    </citation>
    <scope>NUCLEOTIDE SEQUENCE</scope>
    <source>
        <strain evidence="2">Linc-1</strain>
    </source>
</reference>
<keyword evidence="3" id="KW-1185">Reference proteome</keyword>
<evidence type="ECO:0000313" key="3">
    <source>
        <dbReference type="Proteomes" id="UP000617340"/>
    </source>
</evidence>
<organism evidence="2 3">
    <name type="scientific">Vespula germanica</name>
    <name type="common">German yellow jacket</name>
    <name type="synonym">Paravespula germanica</name>
    <dbReference type="NCBI Taxonomy" id="30212"/>
    <lineage>
        <taxon>Eukaryota</taxon>
        <taxon>Metazoa</taxon>
        <taxon>Ecdysozoa</taxon>
        <taxon>Arthropoda</taxon>
        <taxon>Hexapoda</taxon>
        <taxon>Insecta</taxon>
        <taxon>Pterygota</taxon>
        <taxon>Neoptera</taxon>
        <taxon>Endopterygota</taxon>
        <taxon>Hymenoptera</taxon>
        <taxon>Apocrita</taxon>
        <taxon>Aculeata</taxon>
        <taxon>Vespoidea</taxon>
        <taxon>Vespidae</taxon>
        <taxon>Vespinae</taxon>
        <taxon>Vespula</taxon>
    </lineage>
</organism>
<protein>
    <recommendedName>
        <fullName evidence="4">Transmembrane protein</fullName>
    </recommendedName>
</protein>
<dbReference type="AlphaFoldDB" id="A0A834JFF5"/>
<keyword evidence="1" id="KW-1133">Transmembrane helix</keyword>
<sequence>MNGGEQQEFCGQTRPIYVLLYFFTLSLVLLSAYPRYSHYRSSRYSSMKLTIQSNSFRNLVKVRLKLKLVWSGLVWSGLVFSKIKSIQNSFRQSGKLLIDHQKSMRNVRFGGQQVTCGSGEPL</sequence>
<evidence type="ECO:0000256" key="1">
    <source>
        <dbReference type="SAM" id="Phobius"/>
    </source>
</evidence>
<dbReference type="EMBL" id="JACSDZ010000015">
    <property type="protein sequence ID" value="KAF7386157.1"/>
    <property type="molecule type" value="Genomic_DNA"/>
</dbReference>
<dbReference type="Proteomes" id="UP000617340">
    <property type="component" value="Unassembled WGS sequence"/>
</dbReference>
<comment type="caution">
    <text evidence="2">The sequence shown here is derived from an EMBL/GenBank/DDBJ whole genome shotgun (WGS) entry which is preliminary data.</text>
</comment>
<accession>A0A834JFF5</accession>